<dbReference type="PANTHER" id="PTHR31973">
    <property type="entry name" value="POLYPROTEIN, PUTATIVE-RELATED"/>
    <property type="match status" value="1"/>
</dbReference>
<proteinExistence type="predicted"/>
<evidence type="ECO:0000313" key="2">
    <source>
        <dbReference type="EMBL" id="KAK1411577.1"/>
    </source>
</evidence>
<protein>
    <recommendedName>
        <fullName evidence="4">CCHC-type domain-containing protein</fullName>
    </recommendedName>
</protein>
<organism evidence="2 3">
    <name type="scientific">Tagetes erecta</name>
    <name type="common">African marigold</name>
    <dbReference type="NCBI Taxonomy" id="13708"/>
    <lineage>
        <taxon>Eukaryota</taxon>
        <taxon>Viridiplantae</taxon>
        <taxon>Streptophyta</taxon>
        <taxon>Embryophyta</taxon>
        <taxon>Tracheophyta</taxon>
        <taxon>Spermatophyta</taxon>
        <taxon>Magnoliopsida</taxon>
        <taxon>eudicotyledons</taxon>
        <taxon>Gunneridae</taxon>
        <taxon>Pentapetalae</taxon>
        <taxon>asterids</taxon>
        <taxon>campanulids</taxon>
        <taxon>Asterales</taxon>
        <taxon>Asteraceae</taxon>
        <taxon>Asteroideae</taxon>
        <taxon>Heliantheae alliance</taxon>
        <taxon>Tageteae</taxon>
        <taxon>Tagetes</taxon>
    </lineage>
</organism>
<feature type="compositionally biased region" description="Basic and acidic residues" evidence="1">
    <location>
        <begin position="377"/>
        <end position="388"/>
    </location>
</feature>
<evidence type="ECO:0000313" key="3">
    <source>
        <dbReference type="Proteomes" id="UP001229421"/>
    </source>
</evidence>
<accession>A0AAD8JVZ1</accession>
<sequence length="404" mass="47185">MVNDEQEDTSLVIHEEDDNFYSVPIEQQTNLEDGDVNVNLEDEDLNGNDPFLNLLCYDDDEVEDDDKSVEDWSESEIDLDKDVEEDDDDDNKDEEDVYPCYDPSIDWKLARPIVTMKFQSPAQLKDMLINYGVANGYQLVFTVNDNDRLLVRCGTEETSVDETRKKIKFFEEKMTELKTICKGAYDHLMERDPTTWSRAFFEVGRACDAYENGMSESFNSSIRSARRKPIISMFDEIRRFVMCRMFSMAKKSKSLKDQVCPRIKDKLEDIKKLQRHIVAALVFIKKDPKAYVSDWFKKDMFKEAYKHAIAPLKGSVHWPKTDDIIPLPPKERRMPGRPTVKRKRDPSEKEKKNKKVGIGRKIRCHNCLENGHNIRSCTKEKKDPQPKEARKKGRKRRLTQEKSS</sequence>
<feature type="compositionally biased region" description="Basic and acidic residues" evidence="1">
    <location>
        <begin position="320"/>
        <end position="334"/>
    </location>
</feature>
<feature type="compositionally biased region" description="Basic residues" evidence="1">
    <location>
        <begin position="352"/>
        <end position="364"/>
    </location>
</feature>
<evidence type="ECO:0000256" key="1">
    <source>
        <dbReference type="SAM" id="MobiDB-lite"/>
    </source>
</evidence>
<feature type="region of interest" description="Disordered" evidence="1">
    <location>
        <begin position="63"/>
        <end position="97"/>
    </location>
</feature>
<feature type="region of interest" description="Disordered" evidence="1">
    <location>
        <begin position="1"/>
        <end position="20"/>
    </location>
</feature>
<evidence type="ECO:0008006" key="4">
    <source>
        <dbReference type="Google" id="ProtNLM"/>
    </source>
</evidence>
<keyword evidence="3" id="KW-1185">Reference proteome</keyword>
<comment type="caution">
    <text evidence="2">The sequence shown here is derived from an EMBL/GenBank/DDBJ whole genome shotgun (WGS) entry which is preliminary data.</text>
</comment>
<dbReference type="PANTHER" id="PTHR31973:SF189">
    <property type="entry name" value="TRANSPOSASE, MUDR, PLANT, MULE TRANSPOSASE DOMAIN PROTEIN-RELATED"/>
    <property type="match status" value="1"/>
</dbReference>
<reference evidence="2" key="1">
    <citation type="journal article" date="2023" name="bioRxiv">
        <title>Improved chromosome-level genome assembly for marigold (Tagetes erecta).</title>
        <authorList>
            <person name="Jiang F."/>
            <person name="Yuan L."/>
            <person name="Wang S."/>
            <person name="Wang H."/>
            <person name="Xu D."/>
            <person name="Wang A."/>
            <person name="Fan W."/>
        </authorList>
    </citation>
    <scope>NUCLEOTIDE SEQUENCE</scope>
    <source>
        <strain evidence="2">WSJ</strain>
        <tissue evidence="2">Leaf</tissue>
    </source>
</reference>
<name>A0AAD8JVZ1_TARER</name>
<feature type="region of interest" description="Disordered" evidence="1">
    <location>
        <begin position="320"/>
        <end position="404"/>
    </location>
</feature>
<dbReference type="EMBL" id="JAUHHV010000010">
    <property type="protein sequence ID" value="KAK1411577.1"/>
    <property type="molecule type" value="Genomic_DNA"/>
</dbReference>
<gene>
    <name evidence="2" type="ORF">QVD17_38128</name>
</gene>
<dbReference type="AlphaFoldDB" id="A0AAD8JVZ1"/>
<dbReference type="Proteomes" id="UP001229421">
    <property type="component" value="Unassembled WGS sequence"/>
</dbReference>